<feature type="compositionally biased region" description="Polar residues" evidence="1">
    <location>
        <begin position="552"/>
        <end position="561"/>
    </location>
</feature>
<evidence type="ECO:0000313" key="2">
    <source>
        <dbReference type="EMBL" id="KAF1916826.1"/>
    </source>
</evidence>
<reference evidence="2" key="1">
    <citation type="journal article" date="2020" name="Stud. Mycol.">
        <title>101 Dothideomycetes genomes: a test case for predicting lifestyles and emergence of pathogens.</title>
        <authorList>
            <person name="Haridas S."/>
            <person name="Albert R."/>
            <person name="Binder M."/>
            <person name="Bloem J."/>
            <person name="Labutti K."/>
            <person name="Salamov A."/>
            <person name="Andreopoulos B."/>
            <person name="Baker S."/>
            <person name="Barry K."/>
            <person name="Bills G."/>
            <person name="Bluhm B."/>
            <person name="Cannon C."/>
            <person name="Castanera R."/>
            <person name="Culley D."/>
            <person name="Daum C."/>
            <person name="Ezra D."/>
            <person name="Gonzalez J."/>
            <person name="Henrissat B."/>
            <person name="Kuo A."/>
            <person name="Liang C."/>
            <person name="Lipzen A."/>
            <person name="Lutzoni F."/>
            <person name="Magnuson J."/>
            <person name="Mondo S."/>
            <person name="Nolan M."/>
            <person name="Ohm R."/>
            <person name="Pangilinan J."/>
            <person name="Park H.-J."/>
            <person name="Ramirez L."/>
            <person name="Alfaro M."/>
            <person name="Sun H."/>
            <person name="Tritt A."/>
            <person name="Yoshinaga Y."/>
            <person name="Zwiers L.-H."/>
            <person name="Turgeon B."/>
            <person name="Goodwin S."/>
            <person name="Spatafora J."/>
            <person name="Crous P."/>
            <person name="Grigoriev I."/>
        </authorList>
    </citation>
    <scope>NUCLEOTIDE SEQUENCE</scope>
    <source>
        <strain evidence="2">HMLAC05119</strain>
    </source>
</reference>
<feature type="region of interest" description="Disordered" evidence="1">
    <location>
        <begin position="634"/>
        <end position="678"/>
    </location>
</feature>
<organism evidence="2 3">
    <name type="scientific">Ampelomyces quisqualis</name>
    <name type="common">Powdery mildew agent</name>
    <dbReference type="NCBI Taxonomy" id="50730"/>
    <lineage>
        <taxon>Eukaryota</taxon>
        <taxon>Fungi</taxon>
        <taxon>Dikarya</taxon>
        <taxon>Ascomycota</taxon>
        <taxon>Pezizomycotina</taxon>
        <taxon>Dothideomycetes</taxon>
        <taxon>Pleosporomycetidae</taxon>
        <taxon>Pleosporales</taxon>
        <taxon>Pleosporineae</taxon>
        <taxon>Phaeosphaeriaceae</taxon>
        <taxon>Ampelomyces</taxon>
    </lineage>
</organism>
<accession>A0A6A5QQ64</accession>
<evidence type="ECO:0000313" key="3">
    <source>
        <dbReference type="Proteomes" id="UP000800096"/>
    </source>
</evidence>
<feature type="compositionally biased region" description="Polar residues" evidence="1">
    <location>
        <begin position="61"/>
        <end position="77"/>
    </location>
</feature>
<feature type="compositionally biased region" description="Low complexity" evidence="1">
    <location>
        <begin position="81"/>
        <end position="94"/>
    </location>
</feature>
<sequence length="678" mass="74871">MAPPKRNASILSFFPRVPPASVPNRPKEDASSAGPAPSAHSSTPNPQTSDAELSPACFDLDTSTVTSARTSSHTISPDAQPPSTSQTSVTSATSKRVISNGEQVVRDSDSDSDSLKELDFGGTNVTFKTTLAPITRSKRTTDYDDDGLRRPERRVRSKKQQYDKVIQAAQRSRELERIITEHKVNLENDMEETATSELVINEDALGQAVQDDDDPDRAHRLLLAMQRTDATHVDSVFHFFHGSSPPAQIRPTFPINAPTRDQAFLTGFARQVFRLRDLPEELAHWMISEICLNQSGALNSKYIDILETHNEHLRSLLDRNRLDDIFANIGAELKSLKAESELAPNISGHSTSHEAISPLLQSIANLLERAAPFLRTKARSHALHILCYTCLDDRVLADTNTLDAVQHAIEALICNFVDNHKLIQGVGNPQNKDQAQSLIASQLSDLLPPLLARVTHPYLQQNLVNALPANSPVTAYFRRHLALSFLLHPNIVEFPLAHPQIPLLIHEHLETSLDFCISKETNYRFFVARMTLLDIAIGPGPVSVPYQPLVSPASSRPGSPSTAPPFPASNQVKKFNKEVDALSQHIKLVGNSIMEADAVADLTILEAKDCVERLCARLEHAVRIGGKKTYDMFGTDDDDDNNDTGKQRNLKDMFSKKARPRANIFDDNDTMDDDCAVG</sequence>
<feature type="compositionally biased region" description="Acidic residues" evidence="1">
    <location>
        <begin position="666"/>
        <end position="678"/>
    </location>
</feature>
<keyword evidence="3" id="KW-1185">Reference proteome</keyword>
<gene>
    <name evidence="2" type="ORF">BDU57DRAFT_539079</name>
</gene>
<feature type="region of interest" description="Disordered" evidence="1">
    <location>
        <begin position="1"/>
        <end position="114"/>
    </location>
</feature>
<name>A0A6A5QQ64_AMPQU</name>
<dbReference type="Proteomes" id="UP000800096">
    <property type="component" value="Unassembled WGS sequence"/>
</dbReference>
<dbReference type="EMBL" id="ML979135">
    <property type="protein sequence ID" value="KAF1916826.1"/>
    <property type="molecule type" value="Genomic_DNA"/>
</dbReference>
<feature type="region of interest" description="Disordered" evidence="1">
    <location>
        <begin position="550"/>
        <end position="569"/>
    </location>
</feature>
<dbReference type="AlphaFoldDB" id="A0A6A5QQ64"/>
<feature type="region of interest" description="Disordered" evidence="1">
    <location>
        <begin position="138"/>
        <end position="160"/>
    </location>
</feature>
<feature type="compositionally biased region" description="Basic and acidic residues" evidence="1">
    <location>
        <begin position="139"/>
        <end position="150"/>
    </location>
</feature>
<feature type="compositionally biased region" description="Basic and acidic residues" evidence="1">
    <location>
        <begin position="643"/>
        <end position="655"/>
    </location>
</feature>
<feature type="compositionally biased region" description="Basic and acidic residues" evidence="1">
    <location>
        <begin position="104"/>
        <end position="114"/>
    </location>
</feature>
<evidence type="ECO:0000256" key="1">
    <source>
        <dbReference type="SAM" id="MobiDB-lite"/>
    </source>
</evidence>
<dbReference type="OrthoDB" id="5350396at2759"/>
<proteinExistence type="predicted"/>
<feature type="compositionally biased region" description="Low complexity" evidence="1">
    <location>
        <begin position="31"/>
        <end position="44"/>
    </location>
</feature>
<protein>
    <submittedName>
        <fullName evidence="2">Uncharacterized protein</fullName>
    </submittedName>
</protein>